<accession>A0A7Y9X3U5</accession>
<evidence type="ECO:0000313" key="3">
    <source>
        <dbReference type="Proteomes" id="UP000523545"/>
    </source>
</evidence>
<dbReference type="SUPFAM" id="SSF52540">
    <property type="entry name" value="P-loop containing nucleoside triphosphate hydrolases"/>
    <property type="match status" value="1"/>
</dbReference>
<dbReference type="AlphaFoldDB" id="A0A7Y9X3U5"/>
<dbReference type="RefSeq" id="WP_179781978.1">
    <property type="nucleotide sequence ID" value="NZ_JACCHK010000001.1"/>
</dbReference>
<feature type="domain" description="AAA+ ATPase" evidence="1">
    <location>
        <begin position="285"/>
        <end position="417"/>
    </location>
</feature>
<protein>
    <recommendedName>
        <fullName evidence="1">AAA+ ATPase domain-containing protein</fullName>
    </recommendedName>
</protein>
<dbReference type="InterPro" id="IPR003593">
    <property type="entry name" value="AAA+_ATPase"/>
</dbReference>
<dbReference type="InterPro" id="IPR027417">
    <property type="entry name" value="P-loop_NTPase"/>
</dbReference>
<dbReference type="EMBL" id="JACCHK010000001">
    <property type="protein sequence ID" value="NYH44747.1"/>
    <property type="molecule type" value="Genomic_DNA"/>
</dbReference>
<dbReference type="InterPro" id="IPR018647">
    <property type="entry name" value="SLFN_3-like_DNA/RNA_helicase"/>
</dbReference>
<organism evidence="2 3">
    <name type="scientific">Micromonospora jinlongensis</name>
    <dbReference type="NCBI Taxonomy" id="1287877"/>
    <lineage>
        <taxon>Bacteria</taxon>
        <taxon>Bacillati</taxon>
        <taxon>Actinomycetota</taxon>
        <taxon>Actinomycetes</taxon>
        <taxon>Micromonosporales</taxon>
        <taxon>Micromonosporaceae</taxon>
        <taxon>Micromonospora</taxon>
    </lineage>
</organism>
<evidence type="ECO:0000259" key="1">
    <source>
        <dbReference type="SMART" id="SM00382"/>
    </source>
</evidence>
<proteinExistence type="predicted"/>
<dbReference type="Pfam" id="PF09848">
    <property type="entry name" value="SLFN-g3_helicase"/>
    <property type="match status" value="1"/>
</dbReference>
<comment type="caution">
    <text evidence="2">The sequence shown here is derived from an EMBL/GenBank/DDBJ whole genome shotgun (WGS) entry which is preliminary data.</text>
</comment>
<name>A0A7Y9X3U5_9ACTN</name>
<keyword evidence="3" id="KW-1185">Reference proteome</keyword>
<evidence type="ECO:0000313" key="2">
    <source>
        <dbReference type="EMBL" id="NYH44747.1"/>
    </source>
</evidence>
<dbReference type="Proteomes" id="UP000523545">
    <property type="component" value="Unassembled WGS sequence"/>
</dbReference>
<dbReference type="SMART" id="SM00382">
    <property type="entry name" value="AAA"/>
    <property type="match status" value="1"/>
</dbReference>
<gene>
    <name evidence="2" type="ORF">HNR22_004474</name>
</gene>
<sequence>MATGSAWAPLEAYWPAEELVRNRDRLVGKIEQCYREAHPRGLDPSRGDVESWRESLYEVATALVDSGLGQVWMFVEYRVDPAMNPVDVVLAGRHPVDGLSYAAIELKQWSIVERPHASAPDCGSCASNGGGHLCERCAIDRVYVPSYGKHKKHPAIQVRDNLTSIRRHHSMFDDRYVTLVGASYLHNLKHQDAQWISRVAPCQGIPTFTARQPSDLRAFLKNHFSAAPGEAAAQALLERRRLNSLLADEAGAIISGYSRFSLVENQLQAVNDVMSLVRERPSSGAKRVFVVSGRAGSGKSLVALTLLGEALGEGYEARYVSGGIASRETFRRASRGRGAAFETLNRIADRPAADELDLILCDEAHRLTERPMTGSFAMRPGESSVSVVVTRARVPVFFIDGDQRLFAEEIWSPEALVHEIQRLGAEVVPVMLDRVLRAVGSATYDTWIQRLMAGDPVRWNPDADSDPEPFELYYADSAAQMEKFLQGKEASGASARMSAGMCWDWTDDTGTFPDVTPEEGWARPWNAGDNHKTPGVPKRRYWATEAGGFGQIGCVHTAQGLEYDWGGVILGPDLTWCEAAWRVHREHVRSKASRIQDEEELSRAIRNAYGVLMTRSLRGTVIYSVDPATRQLFADLGVPKV</sequence>
<reference evidence="2 3" key="1">
    <citation type="submission" date="2020-07" db="EMBL/GenBank/DDBJ databases">
        <title>Sequencing the genomes of 1000 actinobacteria strains.</title>
        <authorList>
            <person name="Klenk H.-P."/>
        </authorList>
    </citation>
    <scope>NUCLEOTIDE SEQUENCE [LARGE SCALE GENOMIC DNA]</scope>
    <source>
        <strain evidence="2 3">DSM 45876</strain>
    </source>
</reference>